<reference evidence="1 2" key="1">
    <citation type="submission" date="2022-02" db="EMBL/GenBank/DDBJ databases">
        <title>Draft genome sequence of Mezorhizobium retamae strain IRAMC:0171 isolated from Retama raetam nodules.</title>
        <authorList>
            <person name="Bengaied R."/>
            <person name="Sbissi I."/>
            <person name="Huber K."/>
            <person name="Ghodbane F."/>
            <person name="Nouioui I."/>
            <person name="Tarhouni M."/>
            <person name="Gtari M."/>
        </authorList>
    </citation>
    <scope>NUCLEOTIDE SEQUENCE [LARGE SCALE GENOMIC DNA]</scope>
    <source>
        <strain evidence="1 2">IRAMC:0171</strain>
    </source>
</reference>
<evidence type="ECO:0008006" key="3">
    <source>
        <dbReference type="Google" id="ProtNLM"/>
    </source>
</evidence>
<evidence type="ECO:0000313" key="1">
    <source>
        <dbReference type="EMBL" id="MCG7508516.1"/>
    </source>
</evidence>
<accession>A0ABS9QM38</accession>
<gene>
    <name evidence="1" type="ORF">L4923_26090</name>
</gene>
<dbReference type="Proteomes" id="UP001201701">
    <property type="component" value="Unassembled WGS sequence"/>
</dbReference>
<name>A0ABS9QM38_9HYPH</name>
<evidence type="ECO:0000313" key="2">
    <source>
        <dbReference type="Proteomes" id="UP001201701"/>
    </source>
</evidence>
<dbReference type="EMBL" id="JAKREW010000045">
    <property type="protein sequence ID" value="MCG7508516.1"/>
    <property type="molecule type" value="Genomic_DNA"/>
</dbReference>
<organism evidence="1 2">
    <name type="scientific">Mesorhizobium retamae</name>
    <dbReference type="NCBI Taxonomy" id="2912854"/>
    <lineage>
        <taxon>Bacteria</taxon>
        <taxon>Pseudomonadati</taxon>
        <taxon>Pseudomonadota</taxon>
        <taxon>Alphaproteobacteria</taxon>
        <taxon>Hyphomicrobiales</taxon>
        <taxon>Phyllobacteriaceae</taxon>
        <taxon>Mesorhizobium</taxon>
    </lineage>
</organism>
<protein>
    <recommendedName>
        <fullName evidence="3">Transposase</fullName>
    </recommendedName>
</protein>
<dbReference type="RefSeq" id="WP_239370028.1">
    <property type="nucleotide sequence ID" value="NZ_JAKREW010000045.1"/>
</dbReference>
<sequence length="146" mass="16098">MEKSEDKEPVAKRGRPAYRATLKDRQTVEQMKFCGESENTIARSLGIDVGTLRKHFVEELENGHANRRREVIGLLFEAAGSKNVAAIKKLEEMGRIAAAEESVNGKAKKEPQVGKKEQRRIAAQKVGGIFATPEAPRVVAFPGTKK</sequence>
<comment type="caution">
    <text evidence="1">The sequence shown here is derived from an EMBL/GenBank/DDBJ whole genome shotgun (WGS) entry which is preliminary data.</text>
</comment>
<proteinExistence type="predicted"/>
<keyword evidence="2" id="KW-1185">Reference proteome</keyword>